<dbReference type="AlphaFoldDB" id="A0AAN8NBK1"/>
<proteinExistence type="predicted"/>
<evidence type="ECO:0000313" key="3">
    <source>
        <dbReference type="Proteomes" id="UP001307849"/>
    </source>
</evidence>
<feature type="compositionally biased region" description="Acidic residues" evidence="1">
    <location>
        <begin position="546"/>
        <end position="573"/>
    </location>
</feature>
<dbReference type="Proteomes" id="UP001307849">
    <property type="component" value="Unassembled WGS sequence"/>
</dbReference>
<feature type="compositionally biased region" description="Polar residues" evidence="1">
    <location>
        <begin position="13"/>
        <end position="29"/>
    </location>
</feature>
<protein>
    <submittedName>
        <fullName evidence="2">Uncharacterized protein</fullName>
    </submittedName>
</protein>
<evidence type="ECO:0000313" key="2">
    <source>
        <dbReference type="EMBL" id="KAK6500962.1"/>
    </source>
</evidence>
<dbReference type="EMBL" id="JAVHJM010000012">
    <property type="protein sequence ID" value="KAK6500962.1"/>
    <property type="molecule type" value="Genomic_DNA"/>
</dbReference>
<accession>A0AAN8NBK1</accession>
<name>A0AAN8NBK1_9PEZI</name>
<organism evidence="2 3">
    <name type="scientific">Arthrobotrys conoides</name>
    <dbReference type="NCBI Taxonomy" id="74498"/>
    <lineage>
        <taxon>Eukaryota</taxon>
        <taxon>Fungi</taxon>
        <taxon>Dikarya</taxon>
        <taxon>Ascomycota</taxon>
        <taxon>Pezizomycotina</taxon>
        <taxon>Orbiliomycetes</taxon>
        <taxon>Orbiliales</taxon>
        <taxon>Orbiliaceae</taxon>
        <taxon>Arthrobotrys</taxon>
    </lineage>
</organism>
<feature type="region of interest" description="Disordered" evidence="1">
    <location>
        <begin position="1"/>
        <end position="29"/>
    </location>
</feature>
<sequence length="589" mass="66027">MSRFPEALKDTVASGSSPPRGRQSTASSSPLSVESLETLVQEAQAAGAFIHVDFFNNINAFVLRVVVPIRQLEDAPPLTRGVLSDHLELGRLTLFVTEGQGRDDSGYFSVRSRPEMVALERQLATVEVPEIMVVGVVTLSEPMLLSDARLEREVVSFNSLDGLGQTAVRRWCERYGSGRPNRRSDNIVIPETAPLARSRETTRVLRDLGILRRGTRGSAITQWILTREIRRFRAYIEEHPLYEQATNLLQRFQQLFNEAALETTTHNSLRASSNQESIGGRIWVRFDINGVVERPTHTYTRNRARNDAAATGVFDPNQDVRNQLTRIDWQIAQELFFRAFPALTVTTVNRTDSSGRMMTVTTVNNAQTPASRTAGRLAQFGLTTPPSPTPEAILSPTQISFFADTDCRSSQTPSEYAAYHARHASARRQWPEAVRASCHEEREVSPGLSHYEDQNRVGDEWHVAGGNSGAAILAGHPGGIDGNYLQSLGFPMTRGGELKRRLTAASYRSPSQRENERKRIRRFPTPEPYHGTRAVLEEIHLIGAEEEDEEVLEFSADEEEEEQEGEGETENEMDWDHLNEREDELFGDD</sequence>
<feature type="region of interest" description="Disordered" evidence="1">
    <location>
        <begin position="546"/>
        <end position="589"/>
    </location>
</feature>
<reference evidence="2 3" key="1">
    <citation type="submission" date="2019-10" db="EMBL/GenBank/DDBJ databases">
        <authorList>
            <person name="Palmer J.M."/>
        </authorList>
    </citation>
    <scope>NUCLEOTIDE SEQUENCE [LARGE SCALE GENOMIC DNA]</scope>
    <source>
        <strain evidence="2 3">TWF506</strain>
    </source>
</reference>
<feature type="region of interest" description="Disordered" evidence="1">
    <location>
        <begin position="503"/>
        <end position="529"/>
    </location>
</feature>
<comment type="caution">
    <text evidence="2">The sequence shown here is derived from an EMBL/GenBank/DDBJ whole genome shotgun (WGS) entry which is preliminary data.</text>
</comment>
<keyword evidence="3" id="KW-1185">Reference proteome</keyword>
<evidence type="ECO:0000256" key="1">
    <source>
        <dbReference type="SAM" id="MobiDB-lite"/>
    </source>
</evidence>
<gene>
    <name evidence="2" type="ORF">TWF506_003720</name>
</gene>